<dbReference type="Proteomes" id="UP001597211">
    <property type="component" value="Unassembled WGS sequence"/>
</dbReference>
<organism evidence="2 3">
    <name type="scientific">Paenibacillus timonensis</name>
    <dbReference type="NCBI Taxonomy" id="225915"/>
    <lineage>
        <taxon>Bacteria</taxon>
        <taxon>Bacillati</taxon>
        <taxon>Bacillota</taxon>
        <taxon>Bacilli</taxon>
        <taxon>Bacillales</taxon>
        <taxon>Paenibacillaceae</taxon>
        <taxon>Paenibacillus</taxon>
    </lineage>
</organism>
<evidence type="ECO:0000313" key="2">
    <source>
        <dbReference type="EMBL" id="MFD1181596.1"/>
    </source>
</evidence>
<dbReference type="Gene3D" id="3.90.1200.10">
    <property type="match status" value="1"/>
</dbReference>
<comment type="caution">
    <text evidence="2">The sequence shown here is derived from an EMBL/GenBank/DDBJ whole genome shotgun (WGS) entry which is preliminary data.</text>
</comment>
<proteinExistence type="predicted"/>
<dbReference type="Pfam" id="PF01636">
    <property type="entry name" value="APH"/>
    <property type="match status" value="1"/>
</dbReference>
<accession>A0ABW3S9T9</accession>
<evidence type="ECO:0000259" key="1">
    <source>
        <dbReference type="Pfam" id="PF01636"/>
    </source>
</evidence>
<sequence>MSEHEEILNGGNINQVVRVGGTVRRDAKPNPYVYDLLKHLENQGYAHSPRYLGRDEQGREILTYLEGDVPGNRYPEIEAYMWSDDVLIELAKLLRSYHEATLGFTSSVESMNGYPDQALHEVVCHNDAALYNVVFQHNRPAGIIDFDMAGPGPRLWDIAYTLYTSVPLASFAPGEADREVIPYDQERHAASRKRRIERFFQSYGMNVPGDLKDWVISRIQAMCTTLSDRAASGDPAFLKLVKEGHLAHYEKEIRFLEEHFEDWT</sequence>
<keyword evidence="3" id="KW-1185">Reference proteome</keyword>
<dbReference type="SUPFAM" id="SSF56112">
    <property type="entry name" value="Protein kinase-like (PK-like)"/>
    <property type="match status" value="1"/>
</dbReference>
<evidence type="ECO:0000313" key="3">
    <source>
        <dbReference type="Proteomes" id="UP001597211"/>
    </source>
</evidence>
<reference evidence="3" key="1">
    <citation type="journal article" date="2019" name="Int. J. Syst. Evol. Microbiol.">
        <title>The Global Catalogue of Microorganisms (GCM) 10K type strain sequencing project: providing services to taxonomists for standard genome sequencing and annotation.</title>
        <authorList>
            <consortium name="The Broad Institute Genomics Platform"/>
            <consortium name="The Broad Institute Genome Sequencing Center for Infectious Disease"/>
            <person name="Wu L."/>
            <person name="Ma J."/>
        </authorList>
    </citation>
    <scope>NUCLEOTIDE SEQUENCE [LARGE SCALE GENOMIC DNA]</scope>
    <source>
        <strain evidence="3">CCUG 48216</strain>
    </source>
</reference>
<dbReference type="EMBL" id="JBHTKZ010000014">
    <property type="protein sequence ID" value="MFD1181596.1"/>
    <property type="molecule type" value="Genomic_DNA"/>
</dbReference>
<protein>
    <submittedName>
        <fullName evidence="2">Phosphotransferase</fullName>
    </submittedName>
</protein>
<name>A0ABW3S9T9_9BACL</name>
<dbReference type="RefSeq" id="WP_240268628.1">
    <property type="nucleotide sequence ID" value="NZ_JAKSXN010000014.1"/>
</dbReference>
<dbReference type="InterPro" id="IPR011009">
    <property type="entry name" value="Kinase-like_dom_sf"/>
</dbReference>
<gene>
    <name evidence="2" type="ORF">ACFQ2Z_09515</name>
</gene>
<feature type="domain" description="Aminoglycoside phosphotransferase" evidence="1">
    <location>
        <begin position="118"/>
        <end position="173"/>
    </location>
</feature>
<dbReference type="InterPro" id="IPR002575">
    <property type="entry name" value="Aminoglycoside_PTrfase"/>
</dbReference>